<proteinExistence type="predicted"/>
<feature type="transmembrane region" description="Helical" evidence="1">
    <location>
        <begin position="42"/>
        <end position="75"/>
    </location>
</feature>
<feature type="transmembrane region" description="Helical" evidence="1">
    <location>
        <begin position="95"/>
        <end position="116"/>
    </location>
</feature>
<dbReference type="Proteomes" id="UP000507163">
    <property type="component" value="Chromosome 8"/>
</dbReference>
<reference evidence="2 3" key="1">
    <citation type="submission" date="2016-08" db="EMBL/GenBank/DDBJ databases">
        <authorList>
            <consortium name="Pathogen Informatics"/>
        </authorList>
    </citation>
    <scope>NUCLEOTIDE SEQUENCE [LARGE SCALE GENOMIC DNA]</scope>
    <source>
        <strain evidence="2 3">AJ</strain>
    </source>
</reference>
<name>A0A1C6YE14_PLACU</name>
<sequence>MEETNPKFMRVFISIAFYSFYILYLFMYAYETICIFYKKTSFVLICATFICTYFSVAFVSYSLLIFSCFFVIVIASIEISKFTHPGQIYFGDPGFHRFFLITRLFGTFLFIIFYALHITNLKKAQLEQLHNGNVENATTPASISRTILTEHNIQPSNFNNSNNPDIPRNYMNRTIVDIEKDNTDFIERKNKEAIEAYSLNKKTFPTINKDDIQSISMKSNQGSINKFNPFSHYKVTASEYLNNPRTAKLKMNNPGMNDAKMNDVEMNDAEMNDVLTSMNKNVIENNPGFPTNHILYNNGMGNNRK</sequence>
<dbReference type="EMBL" id="LT608174">
    <property type="protein sequence ID" value="SCM21416.1"/>
    <property type="molecule type" value="Genomic_DNA"/>
</dbReference>
<gene>
    <name evidence="2" type="ORF">PCHAJ_000169300</name>
</gene>
<keyword evidence="1" id="KW-0812">Transmembrane</keyword>
<dbReference type="AlphaFoldDB" id="A0A1C6YE14"/>
<keyword evidence="1" id="KW-0472">Membrane</keyword>
<organism evidence="2 3">
    <name type="scientific">Plasmodium chabaudi chabaudi</name>
    <dbReference type="NCBI Taxonomy" id="31271"/>
    <lineage>
        <taxon>Eukaryota</taxon>
        <taxon>Sar</taxon>
        <taxon>Alveolata</taxon>
        <taxon>Apicomplexa</taxon>
        <taxon>Aconoidasida</taxon>
        <taxon>Haemosporida</taxon>
        <taxon>Plasmodiidae</taxon>
        <taxon>Plasmodium</taxon>
        <taxon>Plasmodium (Vinckeia)</taxon>
    </lineage>
</organism>
<feature type="transmembrane region" description="Helical" evidence="1">
    <location>
        <begin position="12"/>
        <end position="30"/>
    </location>
</feature>
<accession>A0A1C6YE14</accession>
<protein>
    <recommendedName>
        <fullName evidence="4">Transmembrane protein</fullName>
    </recommendedName>
</protein>
<evidence type="ECO:0000313" key="3">
    <source>
        <dbReference type="Proteomes" id="UP000507163"/>
    </source>
</evidence>
<evidence type="ECO:0000313" key="2">
    <source>
        <dbReference type="EMBL" id="SCM21416.1"/>
    </source>
</evidence>
<keyword evidence="1" id="KW-1133">Transmembrane helix</keyword>
<evidence type="ECO:0000256" key="1">
    <source>
        <dbReference type="SAM" id="Phobius"/>
    </source>
</evidence>
<evidence type="ECO:0008006" key="4">
    <source>
        <dbReference type="Google" id="ProtNLM"/>
    </source>
</evidence>